<comment type="catalytic activity">
    <reaction evidence="1">
        <text>AMP + H2O = D-ribose 5-phosphate + adenine</text>
        <dbReference type="Rhea" id="RHEA:20129"/>
        <dbReference type="ChEBI" id="CHEBI:15377"/>
        <dbReference type="ChEBI" id="CHEBI:16708"/>
        <dbReference type="ChEBI" id="CHEBI:78346"/>
        <dbReference type="ChEBI" id="CHEBI:456215"/>
        <dbReference type="EC" id="3.2.2.4"/>
    </reaction>
</comment>
<dbReference type="PANTHER" id="PTHR31223:SF70">
    <property type="entry name" value="LOG FAMILY PROTEIN YJL055W"/>
    <property type="match status" value="1"/>
</dbReference>
<organism evidence="4 5">
    <name type="scientific">Jeongeupia naejangsanensis</name>
    <dbReference type="NCBI Taxonomy" id="613195"/>
    <lineage>
        <taxon>Bacteria</taxon>
        <taxon>Pseudomonadati</taxon>
        <taxon>Pseudomonadota</taxon>
        <taxon>Betaproteobacteria</taxon>
        <taxon>Neisseriales</taxon>
        <taxon>Chitinibacteraceae</taxon>
        <taxon>Jeongeupia</taxon>
    </lineage>
</organism>
<dbReference type="SUPFAM" id="SSF102405">
    <property type="entry name" value="MCP/YpsA-like"/>
    <property type="match status" value="1"/>
</dbReference>
<dbReference type="PANTHER" id="PTHR31223">
    <property type="entry name" value="LOG FAMILY PROTEIN YJL055W"/>
    <property type="match status" value="1"/>
</dbReference>
<dbReference type="EMBL" id="JAESND010000002">
    <property type="protein sequence ID" value="MBM3115433.1"/>
    <property type="molecule type" value="Genomic_DNA"/>
</dbReference>
<comment type="similarity">
    <text evidence="2 3">Belongs to the LOG family.</text>
</comment>
<evidence type="ECO:0000256" key="1">
    <source>
        <dbReference type="ARBA" id="ARBA00000274"/>
    </source>
</evidence>
<evidence type="ECO:0000256" key="3">
    <source>
        <dbReference type="RuleBase" id="RU363015"/>
    </source>
</evidence>
<name>A0ABS2BK23_9NEIS</name>
<dbReference type="Proteomes" id="UP000809431">
    <property type="component" value="Unassembled WGS sequence"/>
</dbReference>
<sequence>MKSFVVFCGSRHGVRPEYAEAAKALGRQLAERQIALVYGGGNVGLMGDVAHACLDAGGRVVGVIPEFMVERELALSACSELLVVDSMHTRKAKMAELADGFIAMPGGFGTFDELFEILTWAQIGLHGKPVGLLNTEGYFDLLLGFIRQTVTEGFVREAEVERIAVASAPAALLDTLVATPVLPARWAKADLLTKS</sequence>
<dbReference type="NCBIfam" id="TIGR00730">
    <property type="entry name" value="Rossman fold protein, TIGR00730 family"/>
    <property type="match status" value="1"/>
</dbReference>
<evidence type="ECO:0000313" key="4">
    <source>
        <dbReference type="EMBL" id="MBM3115433.1"/>
    </source>
</evidence>
<accession>A0ABS2BK23</accession>
<gene>
    <name evidence="4" type="ORF">JMJ54_06310</name>
</gene>
<evidence type="ECO:0000313" key="5">
    <source>
        <dbReference type="Proteomes" id="UP000809431"/>
    </source>
</evidence>
<keyword evidence="3" id="KW-0378">Hydrolase</keyword>
<dbReference type="EC" id="3.2.2.n1" evidence="3"/>
<protein>
    <recommendedName>
        <fullName evidence="3">Cytokinin riboside 5'-monophosphate phosphoribohydrolase</fullName>
        <ecNumber evidence="3">3.2.2.n1</ecNumber>
    </recommendedName>
</protein>
<dbReference type="InterPro" id="IPR031100">
    <property type="entry name" value="LOG_fam"/>
</dbReference>
<dbReference type="Gene3D" id="3.40.50.450">
    <property type="match status" value="1"/>
</dbReference>
<keyword evidence="3" id="KW-0203">Cytokinin biosynthesis</keyword>
<proteinExistence type="inferred from homology"/>
<comment type="caution">
    <text evidence="4">The sequence shown here is derived from an EMBL/GenBank/DDBJ whole genome shotgun (WGS) entry which is preliminary data.</text>
</comment>
<dbReference type="Pfam" id="PF03641">
    <property type="entry name" value="Lysine_decarbox"/>
    <property type="match status" value="1"/>
</dbReference>
<keyword evidence="5" id="KW-1185">Reference proteome</keyword>
<reference evidence="4 5" key="1">
    <citation type="submission" date="2021-01" db="EMBL/GenBank/DDBJ databases">
        <title>Draft Genome Sequence and Polyhydroxyalkanoate Biosynthetic Potential of Jeongeupia naejangsanensis Type Strain DSM 24253.</title>
        <authorList>
            <person name="Turrini P."/>
            <person name="Artuso I."/>
            <person name="Lugli G.A."/>
            <person name="Frangipani E."/>
            <person name="Ventura M."/>
            <person name="Visca P."/>
        </authorList>
    </citation>
    <scope>NUCLEOTIDE SEQUENCE [LARGE SCALE GENOMIC DNA]</scope>
    <source>
        <strain evidence="4 5">DSM 24253</strain>
    </source>
</reference>
<dbReference type="InterPro" id="IPR005269">
    <property type="entry name" value="LOG"/>
</dbReference>
<evidence type="ECO:0000256" key="2">
    <source>
        <dbReference type="ARBA" id="ARBA00006763"/>
    </source>
</evidence>
<dbReference type="RefSeq" id="WP_203537100.1">
    <property type="nucleotide sequence ID" value="NZ_JAESND010000002.1"/>
</dbReference>